<reference evidence="4" key="1">
    <citation type="submission" date="2020-03" db="EMBL/GenBank/DDBJ databases">
        <authorList>
            <person name="Guo F."/>
        </authorList>
    </citation>
    <scope>NUCLEOTIDE SEQUENCE</scope>
    <source>
        <strain evidence="4">JCM 30134</strain>
    </source>
</reference>
<dbReference type="RefSeq" id="WP_167191034.1">
    <property type="nucleotide sequence ID" value="NZ_JAAONZ010000019.1"/>
</dbReference>
<dbReference type="AlphaFoldDB" id="A0A9E5MNX9"/>
<feature type="domain" description="CBS" evidence="3">
    <location>
        <begin position="111"/>
        <end position="173"/>
    </location>
</feature>
<sequence length="189" mass="21003">MKLGNSIPLARLDHRLSLRENELPDITLSSPASSVLLDFTVFQPMSLAPGVSVDDAATAMQYSHTNLKLVADRDNFLLGIVSLRDINSVKVLSTASAMGISRSDLTVKDLMTTAQQLHCIKRDRLKQATVSDVVDLLEKEKQRFLLVLDREEQLTGLICAEEIARLLGKQLDTLPRANDFKEVFTALRK</sequence>
<evidence type="ECO:0000259" key="3">
    <source>
        <dbReference type="PROSITE" id="PS51371"/>
    </source>
</evidence>
<dbReference type="Pfam" id="PF00571">
    <property type="entry name" value="CBS"/>
    <property type="match status" value="2"/>
</dbReference>
<evidence type="ECO:0000313" key="5">
    <source>
        <dbReference type="Proteomes" id="UP000787472"/>
    </source>
</evidence>
<dbReference type="Proteomes" id="UP000787472">
    <property type="component" value="Unassembled WGS sequence"/>
</dbReference>
<evidence type="ECO:0000256" key="2">
    <source>
        <dbReference type="PROSITE-ProRule" id="PRU00703"/>
    </source>
</evidence>
<evidence type="ECO:0000256" key="1">
    <source>
        <dbReference type="ARBA" id="ARBA00022737"/>
    </source>
</evidence>
<dbReference type="InterPro" id="IPR051462">
    <property type="entry name" value="CBS_domain-containing"/>
</dbReference>
<dbReference type="InterPro" id="IPR046342">
    <property type="entry name" value="CBS_dom_sf"/>
</dbReference>
<dbReference type="Gene3D" id="3.10.580.10">
    <property type="entry name" value="CBS-domain"/>
    <property type="match status" value="1"/>
</dbReference>
<name>A0A9E5MNX9_9GAMM</name>
<comment type="caution">
    <text evidence="4">The sequence shown here is derived from an EMBL/GenBank/DDBJ whole genome shotgun (WGS) entry which is preliminary data.</text>
</comment>
<dbReference type="InterPro" id="IPR000644">
    <property type="entry name" value="CBS_dom"/>
</dbReference>
<protein>
    <submittedName>
        <fullName evidence="4">CBS domain-containing protein</fullName>
    </submittedName>
</protein>
<dbReference type="SUPFAM" id="SSF54631">
    <property type="entry name" value="CBS-domain pair"/>
    <property type="match status" value="1"/>
</dbReference>
<dbReference type="PANTHER" id="PTHR48108">
    <property type="entry name" value="CBS DOMAIN-CONTAINING PROTEIN CBSX2, CHLOROPLASTIC"/>
    <property type="match status" value="1"/>
</dbReference>
<dbReference type="PROSITE" id="PS51371">
    <property type="entry name" value="CBS"/>
    <property type="match status" value="1"/>
</dbReference>
<organism evidence="4 5">
    <name type="scientific">Pseudomaricurvus hydrocarbonicus</name>
    <dbReference type="NCBI Taxonomy" id="1470433"/>
    <lineage>
        <taxon>Bacteria</taxon>
        <taxon>Pseudomonadati</taxon>
        <taxon>Pseudomonadota</taxon>
        <taxon>Gammaproteobacteria</taxon>
        <taxon>Cellvibrionales</taxon>
        <taxon>Cellvibrionaceae</taxon>
        <taxon>Pseudomaricurvus</taxon>
    </lineage>
</organism>
<evidence type="ECO:0000313" key="4">
    <source>
        <dbReference type="EMBL" id="NHO67746.1"/>
    </source>
</evidence>
<keyword evidence="2" id="KW-0129">CBS domain</keyword>
<keyword evidence="5" id="KW-1185">Reference proteome</keyword>
<dbReference type="EMBL" id="JAAONZ010000019">
    <property type="protein sequence ID" value="NHO67746.1"/>
    <property type="molecule type" value="Genomic_DNA"/>
</dbReference>
<gene>
    <name evidence="4" type="ORF">G8770_19540</name>
</gene>
<accession>A0A9E5MNX9</accession>
<proteinExistence type="predicted"/>
<keyword evidence="1" id="KW-0677">Repeat</keyword>
<dbReference type="PANTHER" id="PTHR48108:SF34">
    <property type="entry name" value="CBS DOMAIN-CONTAINING PROTEIN YHCV"/>
    <property type="match status" value="1"/>
</dbReference>